<dbReference type="InterPro" id="IPR008701">
    <property type="entry name" value="NPP1"/>
</dbReference>
<feature type="non-terminal residue" evidence="5">
    <location>
        <position position="1"/>
    </location>
</feature>
<dbReference type="Proteomes" id="UP000002640">
    <property type="component" value="Unassembled WGS sequence"/>
</dbReference>
<protein>
    <recommendedName>
        <fullName evidence="7">Necrosis inducing-like protein NPP1 type</fullName>
    </recommendedName>
</protein>
<sequence>VVVKFKPQLKLSGTCHPYPAVDTNGDINAGMKPSWGIFDRCDGSDLGYGMGHSNVWEYAIIWIDNPDLESPTIKSVTLQSDEDTTEKHAPVDSKYIDGTSFRVNFAYGDNETGRLPGSDYLGATPRRGEDSSEQHFRLFTTVR</sequence>
<dbReference type="GO" id="GO:0005576">
    <property type="term" value="C:extracellular region"/>
    <property type="evidence" value="ECO:0007669"/>
    <property type="project" value="UniProtKB-SubCell"/>
</dbReference>
<accession>G4Z603</accession>
<dbReference type="KEGG" id="psoj:PHYSODRAFT_245887"/>
<evidence type="ECO:0008006" key="7">
    <source>
        <dbReference type="Google" id="ProtNLM"/>
    </source>
</evidence>
<comment type="subcellular location">
    <subcellularLocation>
        <location evidence="1">Secreted</location>
    </subcellularLocation>
</comment>
<dbReference type="PANTHER" id="PTHR33657:SF8">
    <property type="entry name" value="DOMAIN PROTEIN, PUTATIVE (AFU_ORTHOLOGUE AFUA_5G00600)-RELATED"/>
    <property type="match status" value="1"/>
</dbReference>
<gene>
    <name evidence="5" type="ORF">PHYSODRAFT_245887</name>
</gene>
<evidence type="ECO:0000256" key="4">
    <source>
        <dbReference type="ARBA" id="ARBA00023026"/>
    </source>
</evidence>
<name>G4Z603_PHYSP</name>
<evidence type="ECO:0000256" key="1">
    <source>
        <dbReference type="ARBA" id="ARBA00004613"/>
    </source>
</evidence>
<keyword evidence="3" id="KW-0964">Secreted</keyword>
<keyword evidence="4" id="KW-0843">Virulence</keyword>
<proteinExistence type="inferred from homology"/>
<reference evidence="5 6" key="1">
    <citation type="journal article" date="2006" name="Science">
        <title>Phytophthora genome sequences uncover evolutionary origins and mechanisms of pathogenesis.</title>
        <authorList>
            <person name="Tyler B.M."/>
            <person name="Tripathy S."/>
            <person name="Zhang X."/>
            <person name="Dehal P."/>
            <person name="Jiang R.H."/>
            <person name="Aerts A."/>
            <person name="Arredondo F.D."/>
            <person name="Baxter L."/>
            <person name="Bensasson D."/>
            <person name="Beynon J.L."/>
            <person name="Chapman J."/>
            <person name="Damasceno C.M."/>
            <person name="Dorrance A.E."/>
            <person name="Dou D."/>
            <person name="Dickerman A.W."/>
            <person name="Dubchak I.L."/>
            <person name="Garbelotto M."/>
            <person name="Gijzen M."/>
            <person name="Gordon S.G."/>
            <person name="Govers F."/>
            <person name="Grunwald N.J."/>
            <person name="Huang W."/>
            <person name="Ivors K.L."/>
            <person name="Jones R.W."/>
            <person name="Kamoun S."/>
            <person name="Krampis K."/>
            <person name="Lamour K.H."/>
            <person name="Lee M.K."/>
            <person name="McDonald W.H."/>
            <person name="Medina M."/>
            <person name="Meijer H.J."/>
            <person name="Nordberg E.K."/>
            <person name="Maclean D.J."/>
            <person name="Ospina-Giraldo M.D."/>
            <person name="Morris P.F."/>
            <person name="Phuntumart V."/>
            <person name="Putnam N.H."/>
            <person name="Rash S."/>
            <person name="Rose J.K."/>
            <person name="Sakihama Y."/>
            <person name="Salamov A.A."/>
            <person name="Savidor A."/>
            <person name="Scheuring C.F."/>
            <person name="Smith B.M."/>
            <person name="Sobral B.W."/>
            <person name="Terry A."/>
            <person name="Torto-Alalibo T.A."/>
            <person name="Win J."/>
            <person name="Xu Z."/>
            <person name="Zhang H."/>
            <person name="Grigoriev I.V."/>
            <person name="Rokhsar D.S."/>
            <person name="Boore J.L."/>
        </authorList>
    </citation>
    <scope>NUCLEOTIDE SEQUENCE [LARGE SCALE GENOMIC DNA]</scope>
    <source>
        <strain evidence="5 6">P6497</strain>
    </source>
</reference>
<dbReference type="EMBL" id="JH159153">
    <property type="protein sequence ID" value="EGZ20282.1"/>
    <property type="molecule type" value="Genomic_DNA"/>
</dbReference>
<evidence type="ECO:0000256" key="2">
    <source>
        <dbReference type="ARBA" id="ARBA00009520"/>
    </source>
</evidence>
<evidence type="ECO:0000313" key="6">
    <source>
        <dbReference type="Proteomes" id="UP000002640"/>
    </source>
</evidence>
<dbReference type="SMR" id="G4Z603"/>
<dbReference type="PANTHER" id="PTHR33657">
    <property type="entry name" value="DOMAIN PROTEIN, PUTATIVE (AFU_ORTHOLOGUE AFUA_5G00600)-RELATED"/>
    <property type="match status" value="1"/>
</dbReference>
<organism evidence="5 6">
    <name type="scientific">Phytophthora sojae (strain P6497)</name>
    <name type="common">Soybean stem and root rot agent</name>
    <name type="synonym">Phytophthora megasperma f. sp. glycines</name>
    <dbReference type="NCBI Taxonomy" id="1094619"/>
    <lineage>
        <taxon>Eukaryota</taxon>
        <taxon>Sar</taxon>
        <taxon>Stramenopiles</taxon>
        <taxon>Oomycota</taxon>
        <taxon>Peronosporomycetes</taxon>
        <taxon>Peronosporales</taxon>
        <taxon>Peronosporaceae</taxon>
        <taxon>Phytophthora</taxon>
    </lineage>
</organism>
<dbReference type="GeneID" id="20637534"/>
<keyword evidence="6" id="KW-1185">Reference proteome</keyword>
<comment type="similarity">
    <text evidence="2">Belongs to the Necrosis inducing protein (NPP1) family.</text>
</comment>
<dbReference type="InParanoid" id="G4Z603"/>
<dbReference type="Pfam" id="PF05630">
    <property type="entry name" value="NPP1"/>
    <property type="match status" value="2"/>
</dbReference>
<evidence type="ECO:0000313" key="5">
    <source>
        <dbReference type="EMBL" id="EGZ20282.1"/>
    </source>
</evidence>
<dbReference type="RefSeq" id="XP_009522999.1">
    <property type="nucleotide sequence ID" value="XM_009524704.1"/>
</dbReference>
<dbReference type="AlphaFoldDB" id="G4Z603"/>
<evidence type="ECO:0000256" key="3">
    <source>
        <dbReference type="ARBA" id="ARBA00022525"/>
    </source>
</evidence>